<feature type="non-terminal residue" evidence="7">
    <location>
        <position position="1"/>
    </location>
</feature>
<dbReference type="PRINTS" id="PR00722">
    <property type="entry name" value="CHYMOTRYPSIN"/>
</dbReference>
<dbReference type="PROSITE" id="PS00134">
    <property type="entry name" value="TRYPSIN_HIS"/>
    <property type="match status" value="1"/>
</dbReference>
<feature type="domain" description="Peptidase S1" evidence="6">
    <location>
        <begin position="206"/>
        <end position="376"/>
    </location>
</feature>
<dbReference type="Pfam" id="PF00089">
    <property type="entry name" value="Trypsin"/>
    <property type="match status" value="1"/>
</dbReference>
<dbReference type="SMART" id="SM00020">
    <property type="entry name" value="Tryp_SPc"/>
    <property type="match status" value="1"/>
</dbReference>
<gene>
    <name evidence="7" type="ORF">MNOR_LOCUS9369</name>
</gene>
<dbReference type="InterPro" id="IPR043504">
    <property type="entry name" value="Peptidase_S1_PA_chymotrypsin"/>
</dbReference>
<evidence type="ECO:0000313" key="7">
    <source>
        <dbReference type="EMBL" id="CAL4073952.1"/>
    </source>
</evidence>
<dbReference type="SUPFAM" id="SSF50494">
    <property type="entry name" value="Trypsin-like serine proteases"/>
    <property type="match status" value="1"/>
</dbReference>
<keyword evidence="2" id="KW-1015">Disulfide bond</keyword>
<evidence type="ECO:0000256" key="2">
    <source>
        <dbReference type="ARBA" id="ARBA00023157"/>
    </source>
</evidence>
<evidence type="ECO:0000256" key="4">
    <source>
        <dbReference type="ARBA" id="ARBA00024195"/>
    </source>
</evidence>
<accession>A0AAV2Q724</accession>
<dbReference type="GO" id="GO:0004252">
    <property type="term" value="F:serine-type endopeptidase activity"/>
    <property type="evidence" value="ECO:0007669"/>
    <property type="project" value="InterPro"/>
</dbReference>
<dbReference type="PROSITE" id="PS50240">
    <property type="entry name" value="TRYPSIN_DOM"/>
    <property type="match status" value="1"/>
</dbReference>
<feature type="region of interest" description="Disordered" evidence="5">
    <location>
        <begin position="1"/>
        <end position="40"/>
    </location>
</feature>
<reference evidence="7 8" key="1">
    <citation type="submission" date="2024-05" db="EMBL/GenBank/DDBJ databases">
        <authorList>
            <person name="Wallberg A."/>
        </authorList>
    </citation>
    <scope>NUCLEOTIDE SEQUENCE [LARGE SCALE GENOMIC DNA]</scope>
</reference>
<evidence type="ECO:0000256" key="1">
    <source>
        <dbReference type="ARBA" id="ARBA00022729"/>
    </source>
</evidence>
<feature type="compositionally biased region" description="Pro residues" evidence="5">
    <location>
        <begin position="1"/>
        <end position="37"/>
    </location>
</feature>
<name>A0AAV2Q724_MEGNR</name>
<dbReference type="Proteomes" id="UP001497623">
    <property type="component" value="Unassembled WGS sequence"/>
</dbReference>
<dbReference type="PANTHER" id="PTHR24256">
    <property type="entry name" value="TRYPTASE-RELATED"/>
    <property type="match status" value="1"/>
</dbReference>
<dbReference type="InterPro" id="IPR051487">
    <property type="entry name" value="Ser/Thr_Proteases_Immune/Dev"/>
</dbReference>
<evidence type="ECO:0000256" key="3">
    <source>
        <dbReference type="ARBA" id="ARBA00023180"/>
    </source>
</evidence>
<evidence type="ECO:0000256" key="5">
    <source>
        <dbReference type="SAM" id="MobiDB-lite"/>
    </source>
</evidence>
<dbReference type="CDD" id="cd00190">
    <property type="entry name" value="Tryp_SPc"/>
    <property type="match status" value="1"/>
</dbReference>
<comment type="caution">
    <text evidence="7">The sequence shown here is derived from an EMBL/GenBank/DDBJ whole genome shotgun (WGS) entry which is preliminary data.</text>
</comment>
<evidence type="ECO:0000313" key="8">
    <source>
        <dbReference type="Proteomes" id="UP001497623"/>
    </source>
</evidence>
<organism evidence="7 8">
    <name type="scientific">Meganyctiphanes norvegica</name>
    <name type="common">Northern krill</name>
    <name type="synonym">Thysanopoda norvegica</name>
    <dbReference type="NCBI Taxonomy" id="48144"/>
    <lineage>
        <taxon>Eukaryota</taxon>
        <taxon>Metazoa</taxon>
        <taxon>Ecdysozoa</taxon>
        <taxon>Arthropoda</taxon>
        <taxon>Crustacea</taxon>
        <taxon>Multicrustacea</taxon>
        <taxon>Malacostraca</taxon>
        <taxon>Eumalacostraca</taxon>
        <taxon>Eucarida</taxon>
        <taxon>Euphausiacea</taxon>
        <taxon>Euphausiidae</taxon>
        <taxon>Meganyctiphanes</taxon>
    </lineage>
</organism>
<dbReference type="EMBL" id="CAXKWB010004519">
    <property type="protein sequence ID" value="CAL4073952.1"/>
    <property type="molecule type" value="Genomic_DNA"/>
</dbReference>
<dbReference type="FunFam" id="2.40.10.10:FF:000028">
    <property type="entry name" value="Serine protease easter"/>
    <property type="match status" value="1"/>
</dbReference>
<feature type="non-terminal residue" evidence="7">
    <location>
        <position position="376"/>
    </location>
</feature>
<evidence type="ECO:0000259" key="6">
    <source>
        <dbReference type="PROSITE" id="PS50240"/>
    </source>
</evidence>
<dbReference type="InterPro" id="IPR009003">
    <property type="entry name" value="Peptidase_S1_PA"/>
</dbReference>
<dbReference type="InterPro" id="IPR001254">
    <property type="entry name" value="Trypsin_dom"/>
</dbReference>
<keyword evidence="3" id="KW-0325">Glycoprotein</keyword>
<proteinExistence type="inferred from homology"/>
<keyword evidence="1" id="KW-0732">Signal</keyword>
<sequence length="376" mass="41030">QPPFQPPIQPIPQPPIQPPFQPPFQPPIQPIPQPPTPSLISPNIPVPPIVPMITTTVVGKLPPLAAILGIAPVPDTPATRRSARALVPFCDINGYLQLLKDLATIASTSTGFPLDPQVFEITRAITYCQHGFVDQPPPLAANIATEDGFITPNLPLKRFGLPYKDYAEELAGEDILTRKVRQVEENKAGIAIIGSAGTTTDNDRKRFFCGATLITTRHILTAAHCVVDTNRKPEVIRLGERDFTTPDESRSFDYQIKKVTSHPEYSFFSKHNDIAIIELVEEVTVERSGNLLPYCLPSEPQDLSGQTCTFSGWGKRPNVGLSKTLVSVDVTVKALSECNQLYGVRDVNPSFKISFPRGLSDVSLCAGGEEGMDSCQ</sequence>
<comment type="similarity">
    <text evidence="4">Belongs to the peptidase S1 family. CLIP subfamily.</text>
</comment>
<dbReference type="AlphaFoldDB" id="A0AAV2Q724"/>
<dbReference type="InterPro" id="IPR018114">
    <property type="entry name" value="TRYPSIN_HIS"/>
</dbReference>
<dbReference type="InterPro" id="IPR001314">
    <property type="entry name" value="Peptidase_S1A"/>
</dbReference>
<keyword evidence="8" id="KW-1185">Reference proteome</keyword>
<protein>
    <recommendedName>
        <fullName evidence="6">Peptidase S1 domain-containing protein</fullName>
    </recommendedName>
</protein>
<dbReference type="GO" id="GO:0006508">
    <property type="term" value="P:proteolysis"/>
    <property type="evidence" value="ECO:0007669"/>
    <property type="project" value="InterPro"/>
</dbReference>
<dbReference type="Gene3D" id="2.40.10.10">
    <property type="entry name" value="Trypsin-like serine proteases"/>
    <property type="match status" value="1"/>
</dbReference>